<dbReference type="Pfam" id="PF03401">
    <property type="entry name" value="TctC"/>
    <property type="match status" value="1"/>
</dbReference>
<dbReference type="Proteomes" id="UP000215767">
    <property type="component" value="Unassembled WGS sequence"/>
</dbReference>
<dbReference type="PANTHER" id="PTHR42928:SF5">
    <property type="entry name" value="BLR1237 PROTEIN"/>
    <property type="match status" value="1"/>
</dbReference>
<evidence type="ECO:0000313" key="3">
    <source>
        <dbReference type="Proteomes" id="UP000215767"/>
    </source>
</evidence>
<dbReference type="Gene3D" id="3.40.190.10">
    <property type="entry name" value="Periplasmic binding protein-like II"/>
    <property type="match status" value="1"/>
</dbReference>
<dbReference type="InterPro" id="IPR005064">
    <property type="entry name" value="BUG"/>
</dbReference>
<comment type="caution">
    <text evidence="2">The sequence shown here is derived from an EMBL/GenBank/DDBJ whole genome shotgun (WGS) entry which is preliminary data.</text>
</comment>
<dbReference type="CDD" id="cd07012">
    <property type="entry name" value="PBP2_Bug_TTT"/>
    <property type="match status" value="1"/>
</dbReference>
<dbReference type="PIRSF" id="PIRSF017082">
    <property type="entry name" value="YflP"/>
    <property type="match status" value="1"/>
</dbReference>
<evidence type="ECO:0000313" key="2">
    <source>
        <dbReference type="EMBL" id="OZI66521.1"/>
    </source>
</evidence>
<organism evidence="2 3">
    <name type="scientific">Bordetella genomosp. 11</name>
    <dbReference type="NCBI Taxonomy" id="1416808"/>
    <lineage>
        <taxon>Bacteria</taxon>
        <taxon>Pseudomonadati</taxon>
        <taxon>Pseudomonadota</taxon>
        <taxon>Betaproteobacteria</taxon>
        <taxon>Burkholderiales</taxon>
        <taxon>Alcaligenaceae</taxon>
        <taxon>Bordetella</taxon>
    </lineage>
</organism>
<evidence type="ECO:0000256" key="1">
    <source>
        <dbReference type="ARBA" id="ARBA00006987"/>
    </source>
</evidence>
<accession>A0A261UY45</accession>
<dbReference type="InterPro" id="IPR042100">
    <property type="entry name" value="Bug_dom1"/>
</dbReference>
<dbReference type="AlphaFoldDB" id="A0A261UY45"/>
<protein>
    <recommendedName>
        <fullName evidence="4">ABC transporter substrate-binding protein</fullName>
    </recommendedName>
</protein>
<reference evidence="3" key="1">
    <citation type="submission" date="2017-05" db="EMBL/GenBank/DDBJ databases">
        <title>Complete and WGS of Bordetella genogroups.</title>
        <authorList>
            <person name="Spilker T."/>
            <person name="Lipuma J."/>
        </authorList>
    </citation>
    <scope>NUCLEOTIDE SEQUENCE [LARGE SCALE GENOMIC DNA]</scope>
    <source>
        <strain evidence="3">AU8856</strain>
    </source>
</reference>
<comment type="similarity">
    <text evidence="1">Belongs to the UPF0065 (bug) family.</text>
</comment>
<dbReference type="SUPFAM" id="SSF53850">
    <property type="entry name" value="Periplasmic binding protein-like II"/>
    <property type="match status" value="1"/>
</dbReference>
<keyword evidence="3" id="KW-1185">Reference proteome</keyword>
<name>A0A261UY45_9BORD</name>
<dbReference type="Gene3D" id="3.40.190.150">
    <property type="entry name" value="Bordetella uptake gene, domain 1"/>
    <property type="match status" value="1"/>
</dbReference>
<proteinExistence type="inferred from homology"/>
<gene>
    <name evidence="2" type="ORF">CAL28_01935</name>
</gene>
<evidence type="ECO:0008006" key="4">
    <source>
        <dbReference type="Google" id="ProtNLM"/>
    </source>
</evidence>
<sequence length="341" mass="35806">MGAHADALSGNLQGELTMSNPGLKKAFASLACVLCLMGTAQADTYPSKPITIVAPYPPGGATDLYARSVAAGLSELGQSVVVDNRAGASGIIGADYVARAPADGYTMLIGASSMFSILPLLSKRMDGVYQKIEPVSILGFNPSYVVVPATLPVNTIQELIAYLKKNPGKFGYGSAGTGTSQHVFMELFKQRAGVDVFPVQYKGSSPMVVDLIAERVVMAIEQGPAVLSYIKSGKLKALAVTTAKRSEALPDVPTLAESALPGFEAVTWFALYAPKGVPQTVLDKVVPQIAKTMSSKETRERLGAVGVEPASSSPEAVVKRQAAETALWKDVIARSKISLED</sequence>
<dbReference type="OrthoDB" id="8626781at2"/>
<dbReference type="EMBL" id="NEVS01000001">
    <property type="protein sequence ID" value="OZI66521.1"/>
    <property type="molecule type" value="Genomic_DNA"/>
</dbReference>
<dbReference type="PANTHER" id="PTHR42928">
    <property type="entry name" value="TRICARBOXYLATE-BINDING PROTEIN"/>
    <property type="match status" value="1"/>
</dbReference>